<dbReference type="AlphaFoldDB" id="A0A1B7KN45"/>
<reference evidence="2" key="1">
    <citation type="submission" date="2016-05" db="EMBL/GenBank/DDBJ databases">
        <authorList>
            <person name="Wang W."/>
            <person name="Zhu L."/>
        </authorList>
    </citation>
    <scope>NUCLEOTIDE SEQUENCE [LARGE SCALE GENOMIC DNA]</scope>
    <source>
        <strain evidence="2">W-2</strain>
    </source>
</reference>
<name>A0A1B7KN45_PARTM</name>
<accession>A0A1B7KN45</accession>
<evidence type="ECO:0000313" key="2">
    <source>
        <dbReference type="Proteomes" id="UP000078290"/>
    </source>
</evidence>
<evidence type="ECO:0000313" key="1">
    <source>
        <dbReference type="EMBL" id="OAT71409.1"/>
    </source>
</evidence>
<gene>
    <name evidence="1" type="ORF">A7K69_15145</name>
</gene>
<dbReference type="Proteomes" id="UP000078290">
    <property type="component" value="Unassembled WGS sequence"/>
</dbReference>
<dbReference type="RefSeq" id="WP_064553474.1">
    <property type="nucleotide sequence ID" value="NZ_LXMA01000043.1"/>
</dbReference>
<dbReference type="EMBL" id="LXMA01000043">
    <property type="protein sequence ID" value="OAT71409.1"/>
    <property type="molecule type" value="Genomic_DNA"/>
</dbReference>
<comment type="caution">
    <text evidence="1">The sequence shown here is derived from an EMBL/GenBank/DDBJ whole genome shotgun (WGS) entry which is preliminary data.</text>
</comment>
<sequence length="112" mass="12922">MQHAYSDLFKSIKSKNDLTSALLKAKVLLLQFVTKGISQNDADYPLAQDFVSQRSSDTFNRIEEYWKMLLKDKSYSLLVVSDKIYSLVVLVLVERNAQLAPWVIQNTLPVYY</sequence>
<protein>
    <submittedName>
        <fullName evidence="1">Uncharacterized protein</fullName>
    </submittedName>
</protein>
<proteinExistence type="predicted"/>
<organism evidence="1 2">
    <name type="scientific">Parageobacillus thermoglucosidasius</name>
    <name type="common">Geobacillus thermoglucosidasius</name>
    <dbReference type="NCBI Taxonomy" id="1426"/>
    <lineage>
        <taxon>Bacteria</taxon>
        <taxon>Bacillati</taxon>
        <taxon>Bacillota</taxon>
        <taxon>Bacilli</taxon>
        <taxon>Bacillales</taxon>
        <taxon>Anoxybacillaceae</taxon>
        <taxon>Parageobacillus</taxon>
    </lineage>
</organism>